<comment type="cofactor">
    <cofactor evidence="1">
        <name>FMN</name>
        <dbReference type="ChEBI" id="CHEBI:58210"/>
    </cofactor>
</comment>
<dbReference type="InterPro" id="IPR013785">
    <property type="entry name" value="Aldolase_TIM"/>
</dbReference>
<dbReference type="PANTHER" id="PTHR42747">
    <property type="entry name" value="NITRONATE MONOOXYGENASE-RELATED"/>
    <property type="match status" value="1"/>
</dbReference>
<keyword evidence="7 10" id="KW-0503">Monooxygenase</keyword>
<dbReference type="RefSeq" id="WP_408167266.1">
    <property type="nucleotide sequence ID" value="NZ_JAQQFR010000004.1"/>
</dbReference>
<evidence type="ECO:0000313" key="10">
    <source>
        <dbReference type="EMBL" id="MFL9878373.1"/>
    </source>
</evidence>
<dbReference type="Proteomes" id="UP001629214">
    <property type="component" value="Unassembled WGS sequence"/>
</dbReference>
<keyword evidence="6" id="KW-0560">Oxidoreductase</keyword>
<keyword evidence="4" id="KW-0285">Flavoprotein</keyword>
<dbReference type="CDD" id="cd04730">
    <property type="entry name" value="NPD_like"/>
    <property type="match status" value="1"/>
</dbReference>
<organism evidence="10 11">
    <name type="scientific">Herbaspirillum rhizosphaerae</name>
    <dbReference type="NCBI Taxonomy" id="346179"/>
    <lineage>
        <taxon>Bacteria</taxon>
        <taxon>Pseudomonadati</taxon>
        <taxon>Pseudomonadota</taxon>
        <taxon>Betaproteobacteria</taxon>
        <taxon>Burkholderiales</taxon>
        <taxon>Oxalobacteraceae</taxon>
        <taxon>Herbaspirillum</taxon>
    </lineage>
</organism>
<comment type="caution">
    <text evidence="10">The sequence shown here is derived from an EMBL/GenBank/DDBJ whole genome shotgun (WGS) entry which is preliminary data.</text>
</comment>
<evidence type="ECO:0000256" key="2">
    <source>
        <dbReference type="ARBA" id="ARBA00009881"/>
    </source>
</evidence>
<evidence type="ECO:0000256" key="9">
    <source>
        <dbReference type="ARBA" id="ARBA00049401"/>
    </source>
</evidence>
<keyword evidence="11" id="KW-1185">Reference proteome</keyword>
<evidence type="ECO:0000256" key="8">
    <source>
        <dbReference type="ARBA" id="ARBA00031155"/>
    </source>
</evidence>
<evidence type="ECO:0000256" key="7">
    <source>
        <dbReference type="ARBA" id="ARBA00023033"/>
    </source>
</evidence>
<keyword evidence="5" id="KW-0288">FMN</keyword>
<comment type="catalytic activity">
    <reaction evidence="9">
        <text>3 propionate 3-nitronate + 3 O2 + H2O = 3 3-oxopropanoate + 2 nitrate + nitrite + H2O2 + 3 H(+)</text>
        <dbReference type="Rhea" id="RHEA:57332"/>
        <dbReference type="ChEBI" id="CHEBI:15377"/>
        <dbReference type="ChEBI" id="CHEBI:15378"/>
        <dbReference type="ChEBI" id="CHEBI:15379"/>
        <dbReference type="ChEBI" id="CHEBI:16240"/>
        <dbReference type="ChEBI" id="CHEBI:16301"/>
        <dbReference type="ChEBI" id="CHEBI:17632"/>
        <dbReference type="ChEBI" id="CHEBI:33190"/>
        <dbReference type="ChEBI" id="CHEBI:136067"/>
    </reaction>
</comment>
<evidence type="ECO:0000256" key="6">
    <source>
        <dbReference type="ARBA" id="ARBA00023002"/>
    </source>
</evidence>
<evidence type="ECO:0000256" key="5">
    <source>
        <dbReference type="ARBA" id="ARBA00022643"/>
    </source>
</evidence>
<protein>
    <recommendedName>
        <fullName evidence="8">Propionate 3-nitronate monooxygenase</fullName>
    </recommendedName>
</protein>
<comment type="similarity">
    <text evidence="2">Belongs to the nitronate monooxygenase family. NMO class I subfamily.</text>
</comment>
<dbReference type="EMBL" id="JAQQFR010000004">
    <property type="protein sequence ID" value="MFL9878373.1"/>
    <property type="molecule type" value="Genomic_DNA"/>
</dbReference>
<evidence type="ECO:0000256" key="4">
    <source>
        <dbReference type="ARBA" id="ARBA00022630"/>
    </source>
</evidence>
<sequence>MNSVIATRLGLSHPIIQAPMAGVSTPRMAAAASNAGALGSLALGASNAAQAKELLAETRSLTSRPFNVNFFAHRPAQADAARDQAWADHLKPYFNEFGGMLKLPLREIYQSFVTDNDMQQLLLDAPPAAVSFHFGLPDASVIEALKKAGVFLMANATTLSEARAVEAAGVDAIVAQGYEAGGHRGVFDGSAEDEAIGTFALVRAIAHQTSLPVIAAGGIMDGQGIAAARMLGADAVQMGTAFLLTQESNASPQYRQSLTSSRAEHTKVTRAISGRGARGIANRIMNEVGAASAPAPSDYPIAYDAGKQLHALASQRGSHEFAAFWAGQGAPLIRAGNTAEIIGLLAEEYAAAVERLRNG</sequence>
<evidence type="ECO:0000256" key="3">
    <source>
        <dbReference type="ARBA" id="ARBA00022575"/>
    </source>
</evidence>
<reference evidence="10 11" key="1">
    <citation type="journal article" date="2024" name="Chem. Sci.">
        <title>Discovery of megapolipeptins by genome mining of a Burkholderiales bacteria collection.</title>
        <authorList>
            <person name="Paulo B.S."/>
            <person name="Recchia M.J.J."/>
            <person name="Lee S."/>
            <person name="Fergusson C.H."/>
            <person name="Romanowski S.B."/>
            <person name="Hernandez A."/>
            <person name="Krull N."/>
            <person name="Liu D.Y."/>
            <person name="Cavanagh H."/>
            <person name="Bos A."/>
            <person name="Gray C.A."/>
            <person name="Murphy B.T."/>
            <person name="Linington R.G."/>
            <person name="Eustaquio A.S."/>
        </authorList>
    </citation>
    <scope>NUCLEOTIDE SEQUENCE [LARGE SCALE GENOMIC DNA]</scope>
    <source>
        <strain evidence="10 11">RL21-008-BIB-B</strain>
    </source>
</reference>
<proteinExistence type="inferred from homology"/>
<gene>
    <name evidence="10" type="ORF">PQR63_08275</name>
</gene>
<accession>A0ABW8Z7V5</accession>
<keyword evidence="3" id="KW-0216">Detoxification</keyword>
<dbReference type="GO" id="GO:0004497">
    <property type="term" value="F:monooxygenase activity"/>
    <property type="evidence" value="ECO:0007669"/>
    <property type="project" value="UniProtKB-KW"/>
</dbReference>
<dbReference type="Pfam" id="PF03060">
    <property type="entry name" value="NMO"/>
    <property type="match status" value="1"/>
</dbReference>
<dbReference type="Gene3D" id="3.20.20.70">
    <property type="entry name" value="Aldolase class I"/>
    <property type="match status" value="1"/>
</dbReference>
<evidence type="ECO:0000313" key="11">
    <source>
        <dbReference type="Proteomes" id="UP001629214"/>
    </source>
</evidence>
<dbReference type="PANTHER" id="PTHR42747:SF3">
    <property type="entry name" value="NITRONATE MONOOXYGENASE-RELATED"/>
    <property type="match status" value="1"/>
</dbReference>
<evidence type="ECO:0000256" key="1">
    <source>
        <dbReference type="ARBA" id="ARBA00001917"/>
    </source>
</evidence>
<dbReference type="InterPro" id="IPR004136">
    <property type="entry name" value="NMO"/>
</dbReference>
<name>A0ABW8Z7V5_9BURK</name>
<dbReference type="SUPFAM" id="SSF51412">
    <property type="entry name" value="Inosine monophosphate dehydrogenase (IMPDH)"/>
    <property type="match status" value="1"/>
</dbReference>